<evidence type="ECO:0000256" key="2">
    <source>
        <dbReference type="ARBA" id="ARBA00022692"/>
    </source>
</evidence>
<keyword evidence="4 7" id="KW-0472">Membrane</keyword>
<keyword evidence="2 7" id="KW-0812">Transmembrane</keyword>
<dbReference type="GO" id="GO:0016020">
    <property type="term" value="C:membrane"/>
    <property type="evidence" value="ECO:0007669"/>
    <property type="project" value="UniProtKB-SubCell"/>
</dbReference>
<sequence length="352" mass="39026">MGYGVYRSRAGVIAGAVALQLISSACIALRLYTRYWRRQAVLISDWFVLMAWVCGTGLSIMEIYGVSRYAFATPLMSTNPKLQGLSERLLLLQHMEYAFVIIGVFSIGMVKLSVSLLYWHLFATVTIRRFLIVWIAIIVAWTLTFVLAELLECGAQPLKIFSTAADVKQYCPHIHEIGYALVGSDVATDLITLLIPLPIVVGMRLPTTQKLLVAATFLVGALAVGASTAKAYIFISSTLKLSHEDGGILLTAYSIWNLVEVHVCIVAACAMTLRPTLARLLPFDRFYSFLQSLVPSSRRGSERTEQLPSFVRPETSSDWRPSEPVSEKRPETEEDTRGQDLVFQTSALPEVV</sequence>
<dbReference type="EMBL" id="ML977312">
    <property type="protein sequence ID" value="KAF2121588.1"/>
    <property type="molecule type" value="Genomic_DNA"/>
</dbReference>
<evidence type="ECO:0000313" key="10">
    <source>
        <dbReference type="Proteomes" id="UP000799770"/>
    </source>
</evidence>
<feature type="compositionally biased region" description="Basic and acidic residues" evidence="6">
    <location>
        <begin position="315"/>
        <end position="338"/>
    </location>
</feature>
<proteinExistence type="inferred from homology"/>
<accession>A0A6A5ZTF4</accession>
<dbReference type="InterPro" id="IPR049326">
    <property type="entry name" value="Rhodopsin_dom_fungi"/>
</dbReference>
<evidence type="ECO:0000256" key="1">
    <source>
        <dbReference type="ARBA" id="ARBA00004141"/>
    </source>
</evidence>
<dbReference type="OrthoDB" id="5393606at2759"/>
<feature type="domain" description="Rhodopsin" evidence="8">
    <location>
        <begin position="29"/>
        <end position="278"/>
    </location>
</feature>
<evidence type="ECO:0000313" key="9">
    <source>
        <dbReference type="EMBL" id="KAF2121588.1"/>
    </source>
</evidence>
<feature type="transmembrane region" description="Helical" evidence="7">
    <location>
        <begin position="131"/>
        <end position="151"/>
    </location>
</feature>
<gene>
    <name evidence="9" type="ORF">BDV96DRAFT_640972</name>
</gene>
<feature type="transmembrane region" description="Helical" evidence="7">
    <location>
        <begin position="255"/>
        <end position="273"/>
    </location>
</feature>
<dbReference type="PANTHER" id="PTHR33048">
    <property type="entry name" value="PTH11-LIKE INTEGRAL MEMBRANE PROTEIN (AFU_ORTHOLOGUE AFUA_5G11245)"/>
    <property type="match status" value="1"/>
</dbReference>
<dbReference type="Pfam" id="PF20684">
    <property type="entry name" value="Fung_rhodopsin"/>
    <property type="match status" value="1"/>
</dbReference>
<feature type="transmembrane region" description="Helical" evidence="7">
    <location>
        <begin position="12"/>
        <end position="33"/>
    </location>
</feature>
<dbReference type="AlphaFoldDB" id="A0A6A5ZTF4"/>
<dbReference type="PANTHER" id="PTHR33048:SF157">
    <property type="entry name" value="INTEGRAL MEMBRANE PROTEIN"/>
    <property type="match status" value="1"/>
</dbReference>
<feature type="transmembrane region" description="Helical" evidence="7">
    <location>
        <begin position="177"/>
        <end position="199"/>
    </location>
</feature>
<evidence type="ECO:0000256" key="7">
    <source>
        <dbReference type="SAM" id="Phobius"/>
    </source>
</evidence>
<keyword evidence="3 7" id="KW-1133">Transmembrane helix</keyword>
<reference evidence="9" key="1">
    <citation type="journal article" date="2020" name="Stud. Mycol.">
        <title>101 Dothideomycetes genomes: a test case for predicting lifestyles and emergence of pathogens.</title>
        <authorList>
            <person name="Haridas S."/>
            <person name="Albert R."/>
            <person name="Binder M."/>
            <person name="Bloem J."/>
            <person name="Labutti K."/>
            <person name="Salamov A."/>
            <person name="Andreopoulos B."/>
            <person name="Baker S."/>
            <person name="Barry K."/>
            <person name="Bills G."/>
            <person name="Bluhm B."/>
            <person name="Cannon C."/>
            <person name="Castanera R."/>
            <person name="Culley D."/>
            <person name="Daum C."/>
            <person name="Ezra D."/>
            <person name="Gonzalez J."/>
            <person name="Henrissat B."/>
            <person name="Kuo A."/>
            <person name="Liang C."/>
            <person name="Lipzen A."/>
            <person name="Lutzoni F."/>
            <person name="Magnuson J."/>
            <person name="Mondo S."/>
            <person name="Nolan M."/>
            <person name="Ohm R."/>
            <person name="Pangilinan J."/>
            <person name="Park H.-J."/>
            <person name="Ramirez L."/>
            <person name="Alfaro M."/>
            <person name="Sun H."/>
            <person name="Tritt A."/>
            <person name="Yoshinaga Y."/>
            <person name="Zwiers L.-H."/>
            <person name="Turgeon B."/>
            <person name="Goodwin S."/>
            <person name="Spatafora J."/>
            <person name="Crous P."/>
            <person name="Grigoriev I."/>
        </authorList>
    </citation>
    <scope>NUCLEOTIDE SEQUENCE</scope>
    <source>
        <strain evidence="9">CBS 627.86</strain>
    </source>
</reference>
<evidence type="ECO:0000256" key="4">
    <source>
        <dbReference type="ARBA" id="ARBA00023136"/>
    </source>
</evidence>
<name>A0A6A5ZTF4_9PLEO</name>
<feature type="transmembrane region" description="Helical" evidence="7">
    <location>
        <begin position="45"/>
        <end position="66"/>
    </location>
</feature>
<feature type="compositionally biased region" description="Polar residues" evidence="6">
    <location>
        <begin position="342"/>
        <end position="352"/>
    </location>
</feature>
<evidence type="ECO:0000256" key="5">
    <source>
        <dbReference type="ARBA" id="ARBA00038359"/>
    </source>
</evidence>
<protein>
    <recommendedName>
        <fullName evidence="8">Rhodopsin domain-containing protein</fullName>
    </recommendedName>
</protein>
<comment type="subcellular location">
    <subcellularLocation>
        <location evidence="1">Membrane</location>
        <topology evidence="1">Multi-pass membrane protein</topology>
    </subcellularLocation>
</comment>
<keyword evidence="10" id="KW-1185">Reference proteome</keyword>
<feature type="transmembrane region" description="Helical" evidence="7">
    <location>
        <begin position="97"/>
        <end position="119"/>
    </location>
</feature>
<feature type="transmembrane region" description="Helical" evidence="7">
    <location>
        <begin position="211"/>
        <end position="235"/>
    </location>
</feature>
<dbReference type="InterPro" id="IPR052337">
    <property type="entry name" value="SAT4-like"/>
</dbReference>
<evidence type="ECO:0000256" key="6">
    <source>
        <dbReference type="SAM" id="MobiDB-lite"/>
    </source>
</evidence>
<dbReference type="Proteomes" id="UP000799770">
    <property type="component" value="Unassembled WGS sequence"/>
</dbReference>
<feature type="region of interest" description="Disordered" evidence="6">
    <location>
        <begin position="300"/>
        <end position="352"/>
    </location>
</feature>
<comment type="similarity">
    <text evidence="5">Belongs to the SAT4 family.</text>
</comment>
<evidence type="ECO:0000256" key="3">
    <source>
        <dbReference type="ARBA" id="ARBA00022989"/>
    </source>
</evidence>
<dbReference type="PROSITE" id="PS51257">
    <property type="entry name" value="PROKAR_LIPOPROTEIN"/>
    <property type="match status" value="1"/>
</dbReference>
<evidence type="ECO:0000259" key="8">
    <source>
        <dbReference type="Pfam" id="PF20684"/>
    </source>
</evidence>
<organism evidence="9 10">
    <name type="scientific">Lophiotrema nucula</name>
    <dbReference type="NCBI Taxonomy" id="690887"/>
    <lineage>
        <taxon>Eukaryota</taxon>
        <taxon>Fungi</taxon>
        <taxon>Dikarya</taxon>
        <taxon>Ascomycota</taxon>
        <taxon>Pezizomycotina</taxon>
        <taxon>Dothideomycetes</taxon>
        <taxon>Pleosporomycetidae</taxon>
        <taxon>Pleosporales</taxon>
        <taxon>Lophiotremataceae</taxon>
        <taxon>Lophiotrema</taxon>
    </lineage>
</organism>